<dbReference type="AlphaFoldDB" id="A0A1U7LQT6"/>
<protein>
    <submittedName>
        <fullName evidence="2">Uncharacterized protein</fullName>
    </submittedName>
</protein>
<feature type="region of interest" description="Disordered" evidence="1">
    <location>
        <begin position="81"/>
        <end position="102"/>
    </location>
</feature>
<proteinExistence type="predicted"/>
<gene>
    <name evidence="2" type="ORF">NEOLI_000123</name>
</gene>
<evidence type="ECO:0000313" key="2">
    <source>
        <dbReference type="EMBL" id="OLL25017.1"/>
    </source>
</evidence>
<feature type="compositionally biased region" description="Low complexity" evidence="1">
    <location>
        <begin position="85"/>
        <end position="102"/>
    </location>
</feature>
<evidence type="ECO:0000313" key="3">
    <source>
        <dbReference type="Proteomes" id="UP000186594"/>
    </source>
</evidence>
<dbReference type="Proteomes" id="UP000186594">
    <property type="component" value="Unassembled WGS sequence"/>
</dbReference>
<keyword evidence="3" id="KW-1185">Reference proteome</keyword>
<accession>A0A1U7LQT6</accession>
<comment type="caution">
    <text evidence="2">The sequence shown here is derived from an EMBL/GenBank/DDBJ whole genome shotgun (WGS) entry which is preliminary data.</text>
</comment>
<organism evidence="2 3">
    <name type="scientific">Neolecta irregularis (strain DAH-3)</name>
    <dbReference type="NCBI Taxonomy" id="1198029"/>
    <lineage>
        <taxon>Eukaryota</taxon>
        <taxon>Fungi</taxon>
        <taxon>Dikarya</taxon>
        <taxon>Ascomycota</taxon>
        <taxon>Taphrinomycotina</taxon>
        <taxon>Neolectales</taxon>
        <taxon>Neolectaceae</taxon>
        <taxon>Neolecta</taxon>
    </lineage>
</organism>
<evidence type="ECO:0000256" key="1">
    <source>
        <dbReference type="SAM" id="MobiDB-lite"/>
    </source>
</evidence>
<name>A0A1U7LQT6_NEOID</name>
<sequence length="102" mass="11412">MSIALCDLNASLLADFNHYGWNLAQERRNGNLTAPFVLITPSMHNMPSPVQALKDATLDIAVYFIYRYVERKVCKKRKEVKRKASNSSCTSTLSSSSKQTLG</sequence>
<dbReference type="EMBL" id="LXFE01000515">
    <property type="protein sequence ID" value="OLL25017.1"/>
    <property type="molecule type" value="Genomic_DNA"/>
</dbReference>
<reference evidence="2 3" key="1">
    <citation type="submission" date="2016-04" db="EMBL/GenBank/DDBJ databases">
        <title>Evolutionary innovation and constraint leading to complex multicellularity in the Ascomycota.</title>
        <authorList>
            <person name="Cisse O."/>
            <person name="Nguyen A."/>
            <person name="Hewitt D.A."/>
            <person name="Jedd G."/>
            <person name="Stajich J.E."/>
        </authorList>
    </citation>
    <scope>NUCLEOTIDE SEQUENCE [LARGE SCALE GENOMIC DNA]</scope>
    <source>
        <strain evidence="2 3">DAH-3</strain>
    </source>
</reference>